<protein>
    <submittedName>
        <fullName evidence="2">Membrane-bound metal-dependent hydrolase</fullName>
    </submittedName>
</protein>
<organism evidence="2 3">
    <name type="scientific">Methanosphaerula palustris (strain ATCC BAA-1556 / DSM 19958 / E1-9c)</name>
    <dbReference type="NCBI Taxonomy" id="521011"/>
    <lineage>
        <taxon>Archaea</taxon>
        <taxon>Methanobacteriati</taxon>
        <taxon>Methanobacteriota</taxon>
        <taxon>Stenosarchaea group</taxon>
        <taxon>Methanomicrobia</taxon>
        <taxon>Methanomicrobiales</taxon>
        <taxon>Methanoregulaceae</taxon>
        <taxon>Methanosphaerula</taxon>
    </lineage>
</organism>
<accession>B8GEX0</accession>
<proteinExistence type="predicted"/>
<dbReference type="GeneID" id="7271980"/>
<dbReference type="GO" id="GO:0016787">
    <property type="term" value="F:hydrolase activity"/>
    <property type="evidence" value="ECO:0007669"/>
    <property type="project" value="UniProtKB-KW"/>
</dbReference>
<keyword evidence="3" id="KW-1185">Reference proteome</keyword>
<sequence>MFFFIHLFIGVLLGYLLSRFSGRHLLLPCAFGAVLPDLVDKPLGYLILGTIVDGGGRIYTHGLLFLGLLFLIGALLLYWTGRADLVAMGVGVLSHQLLDLMWLQPINWLYPFLGPYPTVGIVSDYFLNGFIREISSPPEWVMGFISLLVIFFYVRRNR</sequence>
<reference evidence="2 3" key="1">
    <citation type="journal article" date="2015" name="Genome Announc.">
        <title>Complete Genome Sequence of Methanosphaerula palustris E1-9CT, a Hydrogenotrophic Methanogen Isolated from a Minerotrophic Fen Peatland.</title>
        <authorList>
            <person name="Cadillo-Quiroz H."/>
            <person name="Browne P."/>
            <person name="Kyrpides N."/>
            <person name="Woyke T."/>
            <person name="Goodwin L."/>
            <person name="Detter C."/>
            <person name="Yavitt J.B."/>
            <person name="Zinder S.H."/>
        </authorList>
    </citation>
    <scope>NUCLEOTIDE SEQUENCE [LARGE SCALE GENOMIC DNA]</scope>
    <source>
        <strain evidence="3">ATCC BAA-1556 / DSM 19958 / E1-9c</strain>
    </source>
</reference>
<keyword evidence="2" id="KW-0378">Hydrolase</keyword>
<dbReference type="STRING" id="521011.Mpal_0564"/>
<name>B8GEX0_METPE</name>
<dbReference type="RefSeq" id="WP_012617256.1">
    <property type="nucleotide sequence ID" value="NC_011832.1"/>
</dbReference>
<gene>
    <name evidence="2" type="ordered locus">Mpal_0564</name>
</gene>
<dbReference type="KEGG" id="mpl:Mpal_0564"/>
<evidence type="ECO:0000313" key="3">
    <source>
        <dbReference type="Proteomes" id="UP000002457"/>
    </source>
</evidence>
<keyword evidence="1" id="KW-0812">Transmembrane</keyword>
<dbReference type="AlphaFoldDB" id="B8GEX0"/>
<dbReference type="HOGENOM" id="CLU_126996_0_0_2"/>
<evidence type="ECO:0000313" key="2">
    <source>
        <dbReference type="EMBL" id="ACL15937.1"/>
    </source>
</evidence>
<dbReference type="InterPro" id="IPR007404">
    <property type="entry name" value="YdjM-like"/>
</dbReference>
<dbReference type="eggNOG" id="arCOG03391">
    <property type="taxonomic scope" value="Archaea"/>
</dbReference>
<dbReference type="OrthoDB" id="200338at2157"/>
<dbReference type="Pfam" id="PF04307">
    <property type="entry name" value="YdjM"/>
    <property type="match status" value="1"/>
</dbReference>
<dbReference type="Proteomes" id="UP000002457">
    <property type="component" value="Chromosome"/>
</dbReference>
<dbReference type="EMBL" id="CP001338">
    <property type="protein sequence ID" value="ACL15937.1"/>
    <property type="molecule type" value="Genomic_DNA"/>
</dbReference>
<keyword evidence="1" id="KW-1133">Transmembrane helix</keyword>
<evidence type="ECO:0000256" key="1">
    <source>
        <dbReference type="SAM" id="Phobius"/>
    </source>
</evidence>
<keyword evidence="1" id="KW-0472">Membrane</keyword>
<feature type="transmembrane region" description="Helical" evidence="1">
    <location>
        <begin position="58"/>
        <end position="78"/>
    </location>
</feature>
<feature type="transmembrane region" description="Helical" evidence="1">
    <location>
        <begin position="137"/>
        <end position="154"/>
    </location>
</feature>